<name>A0A4R3M5W0_9HYPH</name>
<comment type="function">
    <text evidence="7">Part of the tripartite ATP-independent periplasmic (TRAP) transport system.</text>
</comment>
<feature type="transmembrane region" description="Helical" evidence="8">
    <location>
        <begin position="49"/>
        <end position="76"/>
    </location>
</feature>
<evidence type="ECO:0000256" key="8">
    <source>
        <dbReference type="SAM" id="Phobius"/>
    </source>
</evidence>
<protein>
    <submittedName>
        <fullName evidence="10">Tripartite ATP-independent transporter DctM subunit</fullName>
    </submittedName>
</protein>
<dbReference type="GO" id="GO:0022857">
    <property type="term" value="F:transmembrane transporter activity"/>
    <property type="evidence" value="ECO:0007669"/>
    <property type="project" value="UniProtKB-UniRule"/>
</dbReference>
<feature type="transmembrane region" description="Helical" evidence="8">
    <location>
        <begin position="177"/>
        <end position="198"/>
    </location>
</feature>
<feature type="transmembrane region" description="Helical" evidence="8">
    <location>
        <begin position="246"/>
        <end position="265"/>
    </location>
</feature>
<dbReference type="GO" id="GO:0005886">
    <property type="term" value="C:plasma membrane"/>
    <property type="evidence" value="ECO:0007669"/>
    <property type="project" value="UniProtKB-SubCell"/>
</dbReference>
<feature type="transmembrane region" description="Helical" evidence="8">
    <location>
        <begin position="277"/>
        <end position="298"/>
    </location>
</feature>
<evidence type="ECO:0000256" key="1">
    <source>
        <dbReference type="ARBA" id="ARBA00004429"/>
    </source>
</evidence>
<comment type="subcellular location">
    <subcellularLocation>
        <location evidence="1 7">Cell inner membrane</location>
        <topology evidence="1 7">Multi-pass membrane protein</topology>
    </subcellularLocation>
</comment>
<feature type="transmembrane region" description="Helical" evidence="8">
    <location>
        <begin position="12"/>
        <end position="37"/>
    </location>
</feature>
<dbReference type="EMBL" id="SMAK01000008">
    <property type="protein sequence ID" value="TCT08771.1"/>
    <property type="molecule type" value="Genomic_DNA"/>
</dbReference>
<feature type="transmembrane region" description="Helical" evidence="8">
    <location>
        <begin position="403"/>
        <end position="426"/>
    </location>
</feature>
<feature type="transmembrane region" description="Helical" evidence="8">
    <location>
        <begin position="318"/>
        <end position="345"/>
    </location>
</feature>
<feature type="transmembrane region" description="Helical" evidence="8">
    <location>
        <begin position="141"/>
        <end position="165"/>
    </location>
</feature>
<feature type="transmembrane region" description="Helical" evidence="8">
    <location>
        <begin position="96"/>
        <end position="129"/>
    </location>
</feature>
<feature type="domain" description="TRAP C4-dicarboxylate transport system permease DctM subunit" evidence="9">
    <location>
        <begin position="12"/>
        <end position="412"/>
    </location>
</feature>
<dbReference type="Pfam" id="PF06808">
    <property type="entry name" value="DctM"/>
    <property type="match status" value="1"/>
</dbReference>
<gene>
    <name evidence="10" type="ORF">EDC22_10883</name>
</gene>
<dbReference type="InterPro" id="IPR004681">
    <property type="entry name" value="TRAP_DctM"/>
</dbReference>
<dbReference type="Proteomes" id="UP000295678">
    <property type="component" value="Unassembled WGS sequence"/>
</dbReference>
<evidence type="ECO:0000256" key="3">
    <source>
        <dbReference type="ARBA" id="ARBA00022519"/>
    </source>
</evidence>
<evidence type="ECO:0000313" key="11">
    <source>
        <dbReference type="Proteomes" id="UP000295678"/>
    </source>
</evidence>
<evidence type="ECO:0000256" key="7">
    <source>
        <dbReference type="RuleBase" id="RU369079"/>
    </source>
</evidence>
<dbReference type="RefSeq" id="WP_132807178.1">
    <property type="nucleotide sequence ID" value="NZ_SMAK01000008.1"/>
</dbReference>
<evidence type="ECO:0000313" key="10">
    <source>
        <dbReference type="EMBL" id="TCT08771.1"/>
    </source>
</evidence>
<feature type="transmembrane region" description="Helical" evidence="8">
    <location>
        <begin position="219"/>
        <end position="240"/>
    </location>
</feature>
<keyword evidence="2" id="KW-1003">Cell membrane</keyword>
<dbReference type="AlphaFoldDB" id="A0A4R3M5W0"/>
<keyword evidence="11" id="KW-1185">Reference proteome</keyword>
<keyword evidence="3 7" id="KW-0997">Cell inner membrane</keyword>
<evidence type="ECO:0000256" key="5">
    <source>
        <dbReference type="ARBA" id="ARBA00022989"/>
    </source>
</evidence>
<evidence type="ECO:0000256" key="4">
    <source>
        <dbReference type="ARBA" id="ARBA00022692"/>
    </source>
</evidence>
<sequence length="431" mass="45188">MPTHEALLFATAWFGVFLVLGQNVATVLLGTGILGMWLMRGTRLFDGLLAPDIIATASSYSLSIIPLYLLMAQFLLRGRVVEDLFRVGYRLAGRRRFPLGAATIISGGLLGAVSGSGAATAAALATMAAPQLQAVGYTRRFSIALSAVAGSLSAIIPPSIIMILYGSLTLVPVGHLFIGAMLPGVLCILVYIACLYLFGETDRDASPTMEATAVSPQSLAAFVFVLALMTVVFGGIYGGIITAAEAGAVGAFVALIGMLAMRRIGLRDIAAALVDSVKVTSMLMIIVIGAQIFGRFLSLSRAPRELLALLEPLLASPSLLVTLLLLAFFVFGLFLESAAVMVLLIPIIMPVLAAAQVDLLWFGVMACFMISLGLLTPPVGLSTYAACAAARHPVAPIFNRTGLFALVAAIVVSAVMIEFPAVVTWLPSRIQ</sequence>
<dbReference type="OrthoDB" id="9785600at2"/>
<evidence type="ECO:0000259" key="9">
    <source>
        <dbReference type="Pfam" id="PF06808"/>
    </source>
</evidence>
<keyword evidence="7" id="KW-0813">Transport</keyword>
<reference evidence="10 11" key="1">
    <citation type="submission" date="2019-03" db="EMBL/GenBank/DDBJ databases">
        <title>Genomic Encyclopedia of Type Strains, Phase IV (KMG-IV): sequencing the most valuable type-strain genomes for metagenomic binning, comparative biology and taxonomic classification.</title>
        <authorList>
            <person name="Goeker M."/>
        </authorList>
    </citation>
    <scope>NUCLEOTIDE SEQUENCE [LARGE SCALE GENOMIC DNA]</scope>
    <source>
        <strain evidence="10 11">DSM 19345</strain>
    </source>
</reference>
<organism evidence="10 11">
    <name type="scientific">Tepidamorphus gemmatus</name>
    <dbReference type="NCBI Taxonomy" id="747076"/>
    <lineage>
        <taxon>Bacteria</taxon>
        <taxon>Pseudomonadati</taxon>
        <taxon>Pseudomonadota</taxon>
        <taxon>Alphaproteobacteria</taxon>
        <taxon>Hyphomicrobiales</taxon>
        <taxon>Tepidamorphaceae</taxon>
        <taxon>Tepidamorphus</taxon>
    </lineage>
</organism>
<evidence type="ECO:0000256" key="2">
    <source>
        <dbReference type="ARBA" id="ARBA00022475"/>
    </source>
</evidence>
<keyword evidence="6 8" id="KW-0472">Membrane</keyword>
<accession>A0A4R3M5W0</accession>
<keyword evidence="5 8" id="KW-1133">Transmembrane helix</keyword>
<keyword evidence="4 8" id="KW-0812">Transmembrane</keyword>
<comment type="caution">
    <text evidence="10">The sequence shown here is derived from an EMBL/GenBank/DDBJ whole genome shotgun (WGS) entry which is preliminary data.</text>
</comment>
<evidence type="ECO:0000256" key="6">
    <source>
        <dbReference type="ARBA" id="ARBA00023136"/>
    </source>
</evidence>
<dbReference type="PANTHER" id="PTHR33362:SF5">
    <property type="entry name" value="C4-DICARBOXYLATE TRAP TRANSPORTER LARGE PERMEASE PROTEIN DCTM"/>
    <property type="match status" value="1"/>
</dbReference>
<dbReference type="PANTHER" id="PTHR33362">
    <property type="entry name" value="SIALIC ACID TRAP TRANSPORTER PERMEASE PROTEIN SIAT-RELATED"/>
    <property type="match status" value="1"/>
</dbReference>
<proteinExistence type="predicted"/>
<dbReference type="InterPro" id="IPR010656">
    <property type="entry name" value="DctM"/>
</dbReference>
<dbReference type="PIRSF" id="PIRSF006066">
    <property type="entry name" value="HI0050"/>
    <property type="match status" value="1"/>
</dbReference>